<reference evidence="2 3" key="1">
    <citation type="submission" date="2024-06" db="EMBL/GenBank/DDBJ databases">
        <title>Genomic Encyclopedia of Type Strains, Phase IV (KMG-IV): sequencing the most valuable type-strain genomes for metagenomic binning, comparative biology and taxonomic classification.</title>
        <authorList>
            <person name="Goeker M."/>
        </authorList>
    </citation>
    <scope>NUCLEOTIDE SEQUENCE [LARGE SCALE GENOMIC DNA]</scope>
    <source>
        <strain evidence="2 3">DSM 21331</strain>
    </source>
</reference>
<feature type="region of interest" description="Disordered" evidence="1">
    <location>
        <begin position="1"/>
        <end position="21"/>
    </location>
</feature>
<gene>
    <name evidence="2" type="ORF">ABID43_004172</name>
</gene>
<evidence type="ECO:0000256" key="1">
    <source>
        <dbReference type="SAM" id="MobiDB-lite"/>
    </source>
</evidence>
<name>A0ABV2LCQ7_9HYPH</name>
<dbReference type="RefSeq" id="WP_238279623.1">
    <property type="nucleotide sequence ID" value="NZ_BPQL01000062.1"/>
</dbReference>
<organism evidence="2 3">
    <name type="scientific">Methylobacterium goesingense</name>
    <dbReference type="NCBI Taxonomy" id="243690"/>
    <lineage>
        <taxon>Bacteria</taxon>
        <taxon>Pseudomonadati</taxon>
        <taxon>Pseudomonadota</taxon>
        <taxon>Alphaproteobacteria</taxon>
        <taxon>Hyphomicrobiales</taxon>
        <taxon>Methylobacteriaceae</taxon>
        <taxon>Methylobacterium</taxon>
    </lineage>
</organism>
<accession>A0ABV2LCQ7</accession>
<protein>
    <submittedName>
        <fullName evidence="2">Uncharacterized protein</fullName>
    </submittedName>
</protein>
<keyword evidence="3" id="KW-1185">Reference proteome</keyword>
<feature type="compositionally biased region" description="Basic and acidic residues" evidence="1">
    <location>
        <begin position="9"/>
        <end position="21"/>
    </location>
</feature>
<evidence type="ECO:0000313" key="2">
    <source>
        <dbReference type="EMBL" id="MET3694610.1"/>
    </source>
</evidence>
<dbReference type="EMBL" id="JBEPMM010000016">
    <property type="protein sequence ID" value="MET3694610.1"/>
    <property type="molecule type" value="Genomic_DNA"/>
</dbReference>
<comment type="caution">
    <text evidence="2">The sequence shown here is derived from an EMBL/GenBank/DDBJ whole genome shotgun (WGS) entry which is preliminary data.</text>
</comment>
<evidence type="ECO:0000313" key="3">
    <source>
        <dbReference type="Proteomes" id="UP001549145"/>
    </source>
</evidence>
<proteinExistence type="predicted"/>
<dbReference type="Proteomes" id="UP001549145">
    <property type="component" value="Unassembled WGS sequence"/>
</dbReference>
<sequence length="379" mass="41016">MTTQSNSAHRAEATPNLRERTERLRDAAGRFVRRKTAEPSEAPEGAPITTVSPALASMVTEWVRLAEVQDSGVLTDEEADAISSEWSRLHGEICRFPARSMADLTAKAPLYRYERDDERASCDGASTMPLRAWESVVQDIEGLSTSCRSTLAADPILAAITETRRLTDARTAAAALPQPAGSIDPLPEQDAAMEAFFAHVEGVLLKTVPTTAVGCAALARYAVEFLEFNSFVLDEDEGNEHVRILGLIAQSPLLDGLSSAPTPDDDEPVTLEGAATLSFEAYAFDEPVLSPTSWGSKLDEQIWGLLLTDRLLRMGKAEMETFIREAGNRNDETPEAMYRALDAAQVTLEGWGKLLDAARCRYMVAASSAVLGASHSVEG</sequence>